<feature type="chain" id="PRO_5007596874" description="Flagellar biosynthesis protein" evidence="1">
    <location>
        <begin position="23"/>
        <end position="218"/>
    </location>
</feature>
<dbReference type="AlphaFoldDB" id="A0A154L5N7"/>
<comment type="caution">
    <text evidence="2">The sequence shown here is derived from an EMBL/GenBank/DDBJ whole genome shotgun (WGS) entry which is preliminary data.</text>
</comment>
<dbReference type="PROSITE" id="PS51257">
    <property type="entry name" value="PROKAR_LIPOPROTEIN"/>
    <property type="match status" value="1"/>
</dbReference>
<dbReference type="OrthoDB" id="5523946at2"/>
<dbReference type="Proteomes" id="UP000076335">
    <property type="component" value="Unassembled WGS sequence"/>
</dbReference>
<organism evidence="2 3">
    <name type="scientific">Thalassospira lucentensis</name>
    <dbReference type="NCBI Taxonomy" id="168935"/>
    <lineage>
        <taxon>Bacteria</taxon>
        <taxon>Pseudomonadati</taxon>
        <taxon>Pseudomonadota</taxon>
        <taxon>Alphaproteobacteria</taxon>
        <taxon>Rhodospirillales</taxon>
        <taxon>Thalassospiraceae</taxon>
        <taxon>Thalassospira</taxon>
    </lineage>
</organism>
<dbReference type="EMBL" id="LPVY01000011">
    <property type="protein sequence ID" value="KZB64890.1"/>
    <property type="molecule type" value="Genomic_DNA"/>
</dbReference>
<gene>
    <name evidence="2" type="ORF">AUP42_18795</name>
</gene>
<evidence type="ECO:0000313" key="3">
    <source>
        <dbReference type="Proteomes" id="UP000076335"/>
    </source>
</evidence>
<reference evidence="2 3" key="1">
    <citation type="submission" date="2015-12" db="EMBL/GenBank/DDBJ databases">
        <title>Genome sequence of Thalassospira lucentensis MCCC 1A02072.</title>
        <authorList>
            <person name="Lu L."/>
            <person name="Lai Q."/>
            <person name="Shao Z."/>
            <person name="Qian P."/>
        </authorList>
    </citation>
    <scope>NUCLEOTIDE SEQUENCE [LARGE SCALE GENOMIC DNA]</scope>
    <source>
        <strain evidence="2 3">MCCC 1A02072</strain>
    </source>
</reference>
<proteinExistence type="predicted"/>
<evidence type="ECO:0000313" key="2">
    <source>
        <dbReference type="EMBL" id="KZB64890.1"/>
    </source>
</evidence>
<accession>A0A154L5N7</accession>
<protein>
    <recommendedName>
        <fullName evidence="4">Flagellar biosynthesis protein</fullName>
    </recommendedName>
</protein>
<sequence length="218" mass="23936">MKTRYLKIAAVIGLAMLTGACAASRSVVEIQEPAKIENPATGPAVKIVSVEDKRRFEIDPSTPDIPSLSNDEIDDVTFTSRAYARKRNGYGMAMGDVLLPEGKTVADAVNKAISNGFKQAGYRVLEPGDAEYDSADAVDADLIKFWSWFEPGFWQVTVHNKSEVTLKGNELNKGEPVTVTDSYQEKMQMVLDSDWQSSAVNALRELSSKIAEKLETLK</sequence>
<feature type="signal peptide" evidence="1">
    <location>
        <begin position="1"/>
        <end position="22"/>
    </location>
</feature>
<dbReference type="RefSeq" id="WP_062951596.1">
    <property type="nucleotide sequence ID" value="NZ_LPVY01000011.1"/>
</dbReference>
<keyword evidence="1" id="KW-0732">Signal</keyword>
<evidence type="ECO:0008006" key="4">
    <source>
        <dbReference type="Google" id="ProtNLM"/>
    </source>
</evidence>
<name>A0A154L5N7_9PROT</name>
<evidence type="ECO:0000256" key="1">
    <source>
        <dbReference type="SAM" id="SignalP"/>
    </source>
</evidence>